<keyword evidence="12 16" id="KW-0560">Oxidoreductase</keyword>
<keyword evidence="11" id="KW-1133">Transmembrane helix</keyword>
<evidence type="ECO:0000256" key="8">
    <source>
        <dbReference type="ARBA" id="ARBA00022630"/>
    </source>
</evidence>
<comment type="similarity">
    <text evidence="7 16">Belongs to the GMC oxidoreductase family.</text>
</comment>
<dbReference type="GO" id="GO:0050660">
    <property type="term" value="F:flavin adenine dinucleotide binding"/>
    <property type="evidence" value="ECO:0007669"/>
    <property type="project" value="InterPro"/>
</dbReference>
<dbReference type="InterPro" id="IPR000172">
    <property type="entry name" value="GMC_OxRdtase_N"/>
</dbReference>
<evidence type="ECO:0000259" key="19">
    <source>
        <dbReference type="Pfam" id="PF05199"/>
    </source>
</evidence>
<feature type="domain" description="Glucose-methanol-choline oxidoreductase C-terminal" evidence="19">
    <location>
        <begin position="535"/>
        <end position="685"/>
    </location>
</feature>
<accession>A0A0L0P0A5</accession>
<feature type="active site" description="Proton acceptor" evidence="17">
    <location>
        <position position="632"/>
    </location>
</feature>
<keyword evidence="13" id="KW-0485">Methanol utilization</keyword>
<comment type="pathway">
    <text evidence="6">Energy metabolism; methane degradation.</text>
</comment>
<dbReference type="VEuPathDB" id="FungiDB:CJI97_000583"/>
<evidence type="ECO:0000256" key="15">
    <source>
        <dbReference type="ARBA" id="ARBA00023140"/>
    </source>
</evidence>
<evidence type="ECO:0000256" key="16">
    <source>
        <dbReference type="PIRNR" id="PIRNR028937"/>
    </source>
</evidence>
<evidence type="ECO:0000256" key="17">
    <source>
        <dbReference type="PIRSR" id="PIRSR028937-1"/>
    </source>
</evidence>
<evidence type="ECO:0000256" key="14">
    <source>
        <dbReference type="ARBA" id="ARBA00023136"/>
    </source>
</evidence>
<sequence length="702" mass="78663">MGLFPDSVEEKYLDVFMAIADGFVREVDPAVIRDYVDKDFPQERIDEYVAKVGRPSKMEGFRELIKDAILSNTSESVRLFGILMNALDLRILAPVITGSTTLVRDMTDEQKENMLRSWRDSPIQAKQRIFRLLFNLTVSTYQRVAPKIHKEALDVPDTDVREVLYEGHKPDEFRYTMMDPPKSDNVELYLPNIDAVIIGSGSGAGVTAHTLAESGLKVLVLEKGKYYHPSEFNFNEITGWNALYEGGGQVPTRNSQTIVLAGSTFGGGSTVNWSACLKTPFKVRKEWYDDFGVDWFATDVYDSDMEYVLKQMGASTEHITHSFSNQTLLDGCEKLGYPVKEVPQNNGNHTNHSCGMCHLGCKWGVKQGSMVNWLRSASENGAQFMDQVSVERLVRNKNNITTHIECVDLRTGNKFTIKGPRRFILACGSLHSPVLLQKSGFRNKHIGKNLKLHPISAVTGVFDLKTNPHYNSIMTTVCTKVDDLDGKAHGAKIETLLHTPMLEAVFKPWESSNQLRQDLLKYQGAACFILLTRDTSLGYVTYDKKKPEKVVIEYDINKFDRNAILQAILVTADVIYIQGGKEIIHPSWQVKRFISHKPKEQRSIHDADYQAWRKIAAETPLSNYGATYGSAHQMSTCRMSGKGPKYGVCDPRGRTFESDNVYITDASVLPTASGSNPMISTMACARHIANGIVDEFKPAPKL</sequence>
<keyword evidence="8" id="KW-0285">Flavoprotein</keyword>
<dbReference type="Pfam" id="PF00732">
    <property type="entry name" value="GMC_oxred_N"/>
    <property type="match status" value="1"/>
</dbReference>
<comment type="catalytic activity">
    <reaction evidence="1 16">
        <text>a long-chain primary fatty alcohol + O2 = a long-chain fatty aldehyde + H2O2</text>
        <dbReference type="Rhea" id="RHEA:22756"/>
        <dbReference type="ChEBI" id="CHEBI:15379"/>
        <dbReference type="ChEBI" id="CHEBI:16240"/>
        <dbReference type="ChEBI" id="CHEBI:17176"/>
        <dbReference type="ChEBI" id="CHEBI:77396"/>
        <dbReference type="EC" id="1.1.3.20"/>
    </reaction>
</comment>
<evidence type="ECO:0000256" key="9">
    <source>
        <dbReference type="ARBA" id="ARBA00022692"/>
    </source>
</evidence>
<dbReference type="VEuPathDB" id="FungiDB:CJJ09_002544"/>
<dbReference type="VEuPathDB" id="FungiDB:B9J08_000581"/>
<gene>
    <name evidence="20" type="ORF">QG37_03234</name>
</gene>
<evidence type="ECO:0000256" key="7">
    <source>
        <dbReference type="ARBA" id="ARBA00010790"/>
    </source>
</evidence>
<dbReference type="UniPathway" id="UPA00147"/>
<dbReference type="EMBL" id="LGST01000021">
    <property type="protein sequence ID" value="KND99811.1"/>
    <property type="molecule type" value="Genomic_DNA"/>
</dbReference>
<keyword evidence="14" id="KW-0472">Membrane</keyword>
<evidence type="ECO:0000256" key="5">
    <source>
        <dbReference type="ARBA" id="ARBA00004370"/>
    </source>
</evidence>
<proteinExistence type="inferred from homology"/>
<dbReference type="Gene3D" id="3.50.50.60">
    <property type="entry name" value="FAD/NAD(P)-binding domain"/>
    <property type="match status" value="2"/>
</dbReference>
<comment type="catalytic activity">
    <reaction evidence="2">
        <text>a primary alcohol + O2 = an aldehyde + H2O2</text>
        <dbReference type="Rhea" id="RHEA:19829"/>
        <dbReference type="ChEBI" id="CHEBI:15379"/>
        <dbReference type="ChEBI" id="CHEBI:15734"/>
        <dbReference type="ChEBI" id="CHEBI:16240"/>
        <dbReference type="ChEBI" id="CHEBI:17478"/>
        <dbReference type="EC" id="1.1.3.13"/>
    </reaction>
</comment>
<evidence type="ECO:0000256" key="12">
    <source>
        <dbReference type="ARBA" id="ARBA00023002"/>
    </source>
</evidence>
<comment type="function">
    <text evidence="3">Long-chain fatty alcohol oxidase involved in the omega-oxidation pathway of lipid degradation.</text>
</comment>
<comment type="caution">
    <text evidence="20">The sequence shown here is derived from an EMBL/GenBank/DDBJ whole genome shotgun (WGS) entry which is preliminary data.</text>
</comment>
<dbReference type="GO" id="GO:0047639">
    <property type="term" value="F:alcohol oxidase activity"/>
    <property type="evidence" value="ECO:0007669"/>
    <property type="project" value="UniProtKB-EC"/>
</dbReference>
<dbReference type="PANTHER" id="PTHR46056:SF12">
    <property type="entry name" value="LONG-CHAIN-ALCOHOL OXIDASE"/>
    <property type="match status" value="1"/>
</dbReference>
<dbReference type="GO" id="GO:0016020">
    <property type="term" value="C:membrane"/>
    <property type="evidence" value="ECO:0007669"/>
    <property type="project" value="UniProtKB-SubCell"/>
</dbReference>
<name>A0A0L0P0A5_CANAR</name>
<evidence type="ECO:0000256" key="13">
    <source>
        <dbReference type="ARBA" id="ARBA00023095"/>
    </source>
</evidence>
<evidence type="ECO:0000313" key="20">
    <source>
        <dbReference type="EMBL" id="KND99811.1"/>
    </source>
</evidence>
<dbReference type="VEuPathDB" id="FungiDB:CJJ07_004078"/>
<dbReference type="EC" id="1.1.3.20" evidence="16"/>
<evidence type="ECO:0000313" key="21">
    <source>
        <dbReference type="Proteomes" id="UP000037122"/>
    </source>
</evidence>
<organism evidence="20 21">
    <name type="scientific">Candidozyma auris</name>
    <name type="common">Yeast</name>
    <name type="synonym">Candida auris</name>
    <dbReference type="NCBI Taxonomy" id="498019"/>
    <lineage>
        <taxon>Eukaryota</taxon>
        <taxon>Fungi</taxon>
        <taxon>Dikarya</taxon>
        <taxon>Ascomycota</taxon>
        <taxon>Saccharomycotina</taxon>
        <taxon>Pichiomycetes</taxon>
        <taxon>Metschnikowiaceae</taxon>
        <taxon>Candidozyma</taxon>
    </lineage>
</organism>
<dbReference type="InterPro" id="IPR036188">
    <property type="entry name" value="FAD/NAD-bd_sf"/>
</dbReference>
<evidence type="ECO:0000256" key="11">
    <source>
        <dbReference type="ARBA" id="ARBA00022989"/>
    </source>
</evidence>
<protein>
    <recommendedName>
        <fullName evidence="16">Long-chain-alcohol oxidase</fullName>
        <ecNumber evidence="16">1.1.3.20</ecNumber>
    </recommendedName>
</protein>
<evidence type="ECO:0000256" key="2">
    <source>
        <dbReference type="ARBA" id="ARBA00001411"/>
    </source>
</evidence>
<dbReference type="AlphaFoldDB" id="A0A0L0P0A5"/>
<dbReference type="PANTHER" id="PTHR46056">
    <property type="entry name" value="LONG-CHAIN-ALCOHOL OXIDASE"/>
    <property type="match status" value="1"/>
</dbReference>
<keyword evidence="9" id="KW-0812">Transmembrane</keyword>
<dbReference type="VEuPathDB" id="FungiDB:CJI96_0003515"/>
<evidence type="ECO:0000256" key="4">
    <source>
        <dbReference type="ARBA" id="ARBA00004253"/>
    </source>
</evidence>
<dbReference type="GO" id="GO:0005782">
    <property type="term" value="C:peroxisomal matrix"/>
    <property type="evidence" value="ECO:0007669"/>
    <property type="project" value="UniProtKB-SubCell"/>
</dbReference>
<dbReference type="Pfam" id="PF05199">
    <property type="entry name" value="GMC_oxred_C"/>
    <property type="match status" value="1"/>
</dbReference>
<feature type="domain" description="Glucose-methanol-choline oxidoreductase N-terminal" evidence="18">
    <location>
        <begin position="242"/>
        <end position="454"/>
    </location>
</feature>
<reference evidence="21" key="1">
    <citation type="journal article" date="2015" name="BMC Genomics">
        <title>Draft genome of a commonly misdiagnosed multidrug resistant pathogen Candida auris.</title>
        <authorList>
            <person name="Chatterjee S."/>
            <person name="Alampalli S.V."/>
            <person name="Nageshan R.K."/>
            <person name="Chettiar S.T."/>
            <person name="Joshi S."/>
            <person name="Tatu U.S."/>
        </authorList>
    </citation>
    <scope>NUCLEOTIDE SEQUENCE [LARGE SCALE GENOMIC DNA]</scope>
    <source>
        <strain evidence="21">6684</strain>
    </source>
</reference>
<dbReference type="InterPro" id="IPR012400">
    <property type="entry name" value="Long_Oxdase"/>
</dbReference>
<keyword evidence="15" id="KW-0576">Peroxisome</keyword>
<dbReference type="VEuPathDB" id="FungiDB:QG37_03234"/>
<dbReference type="PIRSF" id="PIRSF028937">
    <property type="entry name" value="Lg_Ch_AO"/>
    <property type="match status" value="1"/>
</dbReference>
<evidence type="ECO:0000256" key="10">
    <source>
        <dbReference type="ARBA" id="ARBA00022827"/>
    </source>
</evidence>
<evidence type="ECO:0000259" key="18">
    <source>
        <dbReference type="Pfam" id="PF00732"/>
    </source>
</evidence>
<dbReference type="GO" id="GO:0046188">
    <property type="term" value="P:methane catabolic process"/>
    <property type="evidence" value="ECO:0007669"/>
    <property type="project" value="UniProtKB-UniPathway"/>
</dbReference>
<evidence type="ECO:0000256" key="1">
    <source>
        <dbReference type="ARBA" id="ARBA00000920"/>
    </source>
</evidence>
<evidence type="ECO:0000256" key="3">
    <source>
        <dbReference type="ARBA" id="ARBA00003842"/>
    </source>
</evidence>
<comment type="subcellular location">
    <subcellularLocation>
        <location evidence="5">Membrane</location>
    </subcellularLocation>
    <subcellularLocation>
        <location evidence="4">Peroxisome matrix</location>
    </subcellularLocation>
</comment>
<dbReference type="SUPFAM" id="SSF51905">
    <property type="entry name" value="FAD/NAD(P)-binding domain"/>
    <property type="match status" value="1"/>
</dbReference>
<keyword evidence="10" id="KW-0274">FAD</keyword>
<evidence type="ECO:0000256" key="6">
    <source>
        <dbReference type="ARBA" id="ARBA00005144"/>
    </source>
</evidence>
<dbReference type="GO" id="GO:0015945">
    <property type="term" value="P:methanol metabolic process"/>
    <property type="evidence" value="ECO:0007669"/>
    <property type="project" value="UniProtKB-KW"/>
</dbReference>
<dbReference type="Proteomes" id="UP000037122">
    <property type="component" value="Unassembled WGS sequence"/>
</dbReference>
<dbReference type="GO" id="GO:0046577">
    <property type="term" value="F:long-chain-alcohol oxidase activity"/>
    <property type="evidence" value="ECO:0007669"/>
    <property type="project" value="UniProtKB-EC"/>
</dbReference>
<dbReference type="InterPro" id="IPR007867">
    <property type="entry name" value="GMC_OxRtase_C"/>
</dbReference>